<dbReference type="EMBL" id="JAGGJR010000002">
    <property type="protein sequence ID" value="MBP1872166.1"/>
    <property type="molecule type" value="Genomic_DNA"/>
</dbReference>
<dbReference type="Proteomes" id="UP000823773">
    <property type="component" value="Unassembled WGS sequence"/>
</dbReference>
<reference evidence="1" key="1">
    <citation type="submission" date="2021-03" db="EMBL/GenBank/DDBJ databases">
        <title>Genomic Encyclopedia of Type Strains, Phase IV (KMG-IV): sequencing the most valuable type-strain genomes for metagenomic binning, comparative biology and taxonomic classification.</title>
        <authorList>
            <person name="Goeker M."/>
        </authorList>
    </citation>
    <scope>NUCLEOTIDE SEQUENCE</scope>
    <source>
        <strain evidence="1">DSM 18131</strain>
    </source>
</reference>
<name>A0ACC5STG4_ENSAD</name>
<proteinExistence type="predicted"/>
<evidence type="ECO:0000313" key="2">
    <source>
        <dbReference type="Proteomes" id="UP000823773"/>
    </source>
</evidence>
<accession>A0ACC5STG4</accession>
<evidence type="ECO:0000313" key="1">
    <source>
        <dbReference type="EMBL" id="MBP1872166.1"/>
    </source>
</evidence>
<keyword evidence="2" id="KW-1185">Reference proteome</keyword>
<gene>
    <name evidence="1" type="ORF">J2Z19_001878</name>
</gene>
<sequence>MPNPKAPNEIDVTVGRNVRQIRNMLGMSQETLGEKLGLTFQQVQKYEKGINRISASKLVAMSQALDCSIAQLFADVDASTNTVPVPTVSVAALKLAGQFDKIASASQRDAVAKLVTSLARLDATQSPLTDE</sequence>
<organism evidence="1 2">
    <name type="scientific">Ensifer adhaerens</name>
    <name type="common">Sinorhizobium morelense</name>
    <dbReference type="NCBI Taxonomy" id="106592"/>
    <lineage>
        <taxon>Bacteria</taxon>
        <taxon>Pseudomonadati</taxon>
        <taxon>Pseudomonadota</taxon>
        <taxon>Alphaproteobacteria</taxon>
        <taxon>Hyphomicrobiales</taxon>
        <taxon>Rhizobiaceae</taxon>
        <taxon>Sinorhizobium/Ensifer group</taxon>
        <taxon>Ensifer</taxon>
    </lineage>
</organism>
<comment type="caution">
    <text evidence="1">The sequence shown here is derived from an EMBL/GenBank/DDBJ whole genome shotgun (WGS) entry which is preliminary data.</text>
</comment>
<protein>
    <submittedName>
        <fullName evidence="1">Transcriptional regulator with XRE-family HTH domain</fullName>
    </submittedName>
</protein>